<feature type="non-terminal residue" evidence="1">
    <location>
        <position position="73"/>
    </location>
</feature>
<evidence type="ECO:0000313" key="1">
    <source>
        <dbReference type="EMBL" id="KKN04282.1"/>
    </source>
</evidence>
<protein>
    <submittedName>
        <fullName evidence="1">Uncharacterized protein</fullName>
    </submittedName>
</protein>
<comment type="caution">
    <text evidence="1">The sequence shown here is derived from an EMBL/GenBank/DDBJ whole genome shotgun (WGS) entry which is preliminary data.</text>
</comment>
<accession>A0A0F9MY04</accession>
<name>A0A0F9MY04_9ZZZZ</name>
<dbReference type="EMBL" id="LAZR01004937">
    <property type="protein sequence ID" value="KKN04282.1"/>
    <property type="molecule type" value="Genomic_DNA"/>
</dbReference>
<organism evidence="1">
    <name type="scientific">marine sediment metagenome</name>
    <dbReference type="NCBI Taxonomy" id="412755"/>
    <lineage>
        <taxon>unclassified sequences</taxon>
        <taxon>metagenomes</taxon>
        <taxon>ecological metagenomes</taxon>
    </lineage>
</organism>
<gene>
    <name evidence="1" type="ORF">LCGC14_1098850</name>
</gene>
<proteinExistence type="predicted"/>
<dbReference type="AlphaFoldDB" id="A0A0F9MY04"/>
<sequence length="73" mass="8055">MSRKQLAANLQKVLGINQRLNTFVKGLLLEYGDDTGKLAVLKSTFALLESGDHFTTAPEGLTEVVFQFKKGKE</sequence>
<reference evidence="1" key="1">
    <citation type="journal article" date="2015" name="Nature">
        <title>Complex archaea that bridge the gap between prokaryotes and eukaryotes.</title>
        <authorList>
            <person name="Spang A."/>
            <person name="Saw J.H."/>
            <person name="Jorgensen S.L."/>
            <person name="Zaremba-Niedzwiedzka K."/>
            <person name="Martijn J."/>
            <person name="Lind A.E."/>
            <person name="van Eijk R."/>
            <person name="Schleper C."/>
            <person name="Guy L."/>
            <person name="Ettema T.J."/>
        </authorList>
    </citation>
    <scope>NUCLEOTIDE SEQUENCE</scope>
</reference>